<evidence type="ECO:0000313" key="3">
    <source>
        <dbReference type="Proteomes" id="UP001595867"/>
    </source>
</evidence>
<evidence type="ECO:0000313" key="2">
    <source>
        <dbReference type="EMBL" id="MFC4069793.1"/>
    </source>
</evidence>
<keyword evidence="1" id="KW-0812">Transmembrane</keyword>
<organism evidence="2 3">
    <name type="scientific">Actinoplanes subglobosus</name>
    <dbReference type="NCBI Taxonomy" id="1547892"/>
    <lineage>
        <taxon>Bacteria</taxon>
        <taxon>Bacillati</taxon>
        <taxon>Actinomycetota</taxon>
        <taxon>Actinomycetes</taxon>
        <taxon>Micromonosporales</taxon>
        <taxon>Micromonosporaceae</taxon>
        <taxon>Actinoplanes</taxon>
    </lineage>
</organism>
<keyword evidence="1" id="KW-0472">Membrane</keyword>
<protein>
    <submittedName>
        <fullName evidence="2">Uncharacterized protein</fullName>
    </submittedName>
</protein>
<reference evidence="3" key="1">
    <citation type="journal article" date="2019" name="Int. J. Syst. Evol. Microbiol.">
        <title>The Global Catalogue of Microorganisms (GCM) 10K type strain sequencing project: providing services to taxonomists for standard genome sequencing and annotation.</title>
        <authorList>
            <consortium name="The Broad Institute Genomics Platform"/>
            <consortium name="The Broad Institute Genome Sequencing Center for Infectious Disease"/>
            <person name="Wu L."/>
            <person name="Ma J."/>
        </authorList>
    </citation>
    <scope>NUCLEOTIDE SEQUENCE [LARGE SCALE GENOMIC DNA]</scope>
    <source>
        <strain evidence="3">TBRC 5832</strain>
    </source>
</reference>
<sequence>MRVLVGTGHARGPEPFDVVTDIVGESIVAGFLLPLTGFLCWPAAGKRRVKKPRAFPVRRISIRTGRFQPVAIDTCRLLR</sequence>
<evidence type="ECO:0000256" key="1">
    <source>
        <dbReference type="SAM" id="Phobius"/>
    </source>
</evidence>
<dbReference type="EMBL" id="JBHSBL010000021">
    <property type="protein sequence ID" value="MFC4069793.1"/>
    <property type="molecule type" value="Genomic_DNA"/>
</dbReference>
<comment type="caution">
    <text evidence="2">The sequence shown here is derived from an EMBL/GenBank/DDBJ whole genome shotgun (WGS) entry which is preliminary data.</text>
</comment>
<keyword evidence="1" id="KW-1133">Transmembrane helix</keyword>
<gene>
    <name evidence="2" type="ORF">ACFO0C_33125</name>
</gene>
<name>A0ABV8J5B3_9ACTN</name>
<dbReference type="RefSeq" id="WP_378070775.1">
    <property type="nucleotide sequence ID" value="NZ_JBHSBL010000021.1"/>
</dbReference>
<accession>A0ABV8J5B3</accession>
<feature type="transmembrane region" description="Helical" evidence="1">
    <location>
        <begin position="22"/>
        <end position="44"/>
    </location>
</feature>
<dbReference type="Proteomes" id="UP001595867">
    <property type="component" value="Unassembled WGS sequence"/>
</dbReference>
<keyword evidence="3" id="KW-1185">Reference proteome</keyword>
<proteinExistence type="predicted"/>